<reference evidence="3" key="2">
    <citation type="journal article" date="2019" name="IMA Fungus">
        <title>Genome sequencing and comparison of five Tilletia species to identify candidate genes for the detection of regulated species infecting wheat.</title>
        <authorList>
            <person name="Nguyen H.D.T."/>
            <person name="Sultana T."/>
            <person name="Kesanakurti P."/>
            <person name="Hambleton S."/>
        </authorList>
    </citation>
    <scope>NUCLEOTIDE SEQUENCE</scope>
    <source>
        <strain evidence="3">DAOMC 236416</strain>
    </source>
</reference>
<protein>
    <recommendedName>
        <fullName evidence="2">Glycolipid transfer protein domain-containing protein</fullName>
    </recommendedName>
</protein>
<accession>A0A177TAW1</accession>
<dbReference type="InterPro" id="IPR014830">
    <property type="entry name" value="Glycolipid_transfer_prot_dom"/>
</dbReference>
<dbReference type="EMBL" id="LWDF02000816">
    <property type="protein sequence ID" value="KAE8242016.1"/>
    <property type="molecule type" value="Genomic_DNA"/>
</dbReference>
<evidence type="ECO:0000313" key="3">
    <source>
        <dbReference type="EMBL" id="KAE8242016.1"/>
    </source>
</evidence>
<keyword evidence="1" id="KW-0813">Transport</keyword>
<evidence type="ECO:0000259" key="2">
    <source>
        <dbReference type="Pfam" id="PF08718"/>
    </source>
</evidence>
<proteinExistence type="predicted"/>
<gene>
    <name evidence="3" type="ORF">A4X13_0g7161</name>
</gene>
<dbReference type="GO" id="GO:1902387">
    <property type="term" value="F:ceramide 1-phosphate binding"/>
    <property type="evidence" value="ECO:0007669"/>
    <property type="project" value="TreeGrafter"/>
</dbReference>
<dbReference type="OrthoDB" id="205255at2759"/>
<dbReference type="AlphaFoldDB" id="A0A177TAW1"/>
<feature type="domain" description="Glycolipid transfer protein" evidence="2">
    <location>
        <begin position="21"/>
        <end position="161"/>
    </location>
</feature>
<dbReference type="Pfam" id="PF08718">
    <property type="entry name" value="GLTP"/>
    <property type="match status" value="1"/>
</dbReference>
<reference evidence="3" key="1">
    <citation type="submission" date="2016-04" db="EMBL/GenBank/DDBJ databases">
        <authorList>
            <person name="Nguyen H.D."/>
            <person name="Samba Siva P."/>
            <person name="Cullis J."/>
            <person name="Levesque C.A."/>
            <person name="Hambleton S."/>
        </authorList>
    </citation>
    <scope>NUCLEOTIDE SEQUENCE</scope>
    <source>
        <strain evidence="3">DAOMC 236416</strain>
    </source>
</reference>
<dbReference type="Gene3D" id="1.10.3520.10">
    <property type="entry name" value="Glycolipid transfer protein"/>
    <property type="match status" value="1"/>
</dbReference>
<dbReference type="InterPro" id="IPR036497">
    <property type="entry name" value="GLTP_sf"/>
</dbReference>
<evidence type="ECO:0000313" key="4">
    <source>
        <dbReference type="Proteomes" id="UP000077521"/>
    </source>
</evidence>
<name>A0A177TAW1_9BASI</name>
<dbReference type="FunFam" id="1.10.3520.10:FF:000001">
    <property type="entry name" value="Pleckstrin domain-containing family A member 8"/>
    <property type="match status" value="1"/>
</dbReference>
<dbReference type="GO" id="GO:0016020">
    <property type="term" value="C:membrane"/>
    <property type="evidence" value="ECO:0007669"/>
    <property type="project" value="TreeGrafter"/>
</dbReference>
<dbReference type="Proteomes" id="UP000077521">
    <property type="component" value="Unassembled WGS sequence"/>
</dbReference>
<dbReference type="GO" id="GO:0005829">
    <property type="term" value="C:cytosol"/>
    <property type="evidence" value="ECO:0007669"/>
    <property type="project" value="TreeGrafter"/>
</dbReference>
<sequence>MTTYFDTVSRSYADVSTSPGINTSEFLQASEGLVKLFDLLGNPAFTVVQNDLNGNIKKVRARLLATPEVSSTLQDLVHHEGKPGDKKRPATEGLMWLLRGLDFTAQALRRLTKDAQEELSPAFTNAYSATLSKHHSFIVRGIFSVAMKACPYRAEFYLKLGSPQDRVEVELEKWLAALENIVSIMTKYYADGNYGKGL</sequence>
<dbReference type="PANTHER" id="PTHR10219:SF25">
    <property type="entry name" value="PLECKSTRIN HOMOLOGY DOMAIN-CONTAINING FAMILY A MEMBER 8"/>
    <property type="match status" value="1"/>
</dbReference>
<dbReference type="SUPFAM" id="SSF110004">
    <property type="entry name" value="Glycolipid transfer protein, GLTP"/>
    <property type="match status" value="1"/>
</dbReference>
<evidence type="ECO:0000256" key="1">
    <source>
        <dbReference type="ARBA" id="ARBA00022448"/>
    </source>
</evidence>
<dbReference type="GO" id="GO:1902388">
    <property type="term" value="F:ceramide 1-phosphate transfer activity"/>
    <property type="evidence" value="ECO:0007669"/>
    <property type="project" value="TreeGrafter"/>
</dbReference>
<comment type="caution">
    <text evidence="3">The sequence shown here is derived from an EMBL/GenBank/DDBJ whole genome shotgun (WGS) entry which is preliminary data.</text>
</comment>
<organism evidence="3 4">
    <name type="scientific">Tilletia indica</name>
    <dbReference type="NCBI Taxonomy" id="43049"/>
    <lineage>
        <taxon>Eukaryota</taxon>
        <taxon>Fungi</taxon>
        <taxon>Dikarya</taxon>
        <taxon>Basidiomycota</taxon>
        <taxon>Ustilaginomycotina</taxon>
        <taxon>Exobasidiomycetes</taxon>
        <taxon>Tilletiales</taxon>
        <taxon>Tilletiaceae</taxon>
        <taxon>Tilletia</taxon>
    </lineage>
</organism>
<keyword evidence="4" id="KW-1185">Reference proteome</keyword>
<dbReference type="PANTHER" id="PTHR10219">
    <property type="entry name" value="GLYCOLIPID TRANSFER PROTEIN-RELATED"/>
    <property type="match status" value="1"/>
</dbReference>